<keyword evidence="1" id="KW-1133">Transmembrane helix</keyword>
<keyword evidence="1" id="KW-0472">Membrane</keyword>
<dbReference type="SUPFAM" id="SSF50242">
    <property type="entry name" value="TIMP-like"/>
    <property type="match status" value="1"/>
</dbReference>
<evidence type="ECO:0000256" key="2">
    <source>
        <dbReference type="SAM" id="SignalP"/>
    </source>
</evidence>
<feature type="transmembrane region" description="Helical" evidence="1">
    <location>
        <begin position="168"/>
        <end position="188"/>
    </location>
</feature>
<evidence type="ECO:0000313" key="3">
    <source>
        <dbReference type="EMBL" id="PYF06854.1"/>
    </source>
</evidence>
<dbReference type="AlphaFoldDB" id="A0A318TQA9"/>
<keyword evidence="1" id="KW-0812">Transmembrane</keyword>
<sequence>MKIKLLIAFLLIFPFVVNLSTTSSFACSCSQPGSAEEEMNRSDFVFSGKVLDIKDNNKSLFLQSSADLLEIRFEVSNTWKGLSETEALIFTERESASCGFNFTIDEEFLVYGNNEGGKKRASLCSKTTLLSEAADLNSLGEGQKPSVEVGKGEEIKGGNALRDQSMTIPISIFAIVVVLIILVSYMLVKKSSSK</sequence>
<keyword evidence="4" id="KW-1185">Reference proteome</keyword>
<accession>A0A318TQA9</accession>
<dbReference type="EMBL" id="QJTJ01000007">
    <property type="protein sequence ID" value="PYF06854.1"/>
    <property type="molecule type" value="Genomic_DNA"/>
</dbReference>
<dbReference type="Gene3D" id="2.40.50.120">
    <property type="match status" value="1"/>
</dbReference>
<dbReference type="PROSITE" id="PS51257">
    <property type="entry name" value="PROKAR_LIPOPROTEIN"/>
    <property type="match status" value="1"/>
</dbReference>
<keyword evidence="2" id="KW-0732">Signal</keyword>
<dbReference type="Proteomes" id="UP000247416">
    <property type="component" value="Unassembled WGS sequence"/>
</dbReference>
<gene>
    <name evidence="3" type="ORF">BJ095_10789</name>
</gene>
<feature type="chain" id="PRO_5016240985" evidence="2">
    <location>
        <begin position="27"/>
        <end position="194"/>
    </location>
</feature>
<evidence type="ECO:0000313" key="4">
    <source>
        <dbReference type="Proteomes" id="UP000247416"/>
    </source>
</evidence>
<reference evidence="3 4" key="1">
    <citation type="submission" date="2018-06" db="EMBL/GenBank/DDBJ databases">
        <title>Genomic Encyclopedia of Archaeal and Bacterial Type Strains, Phase II (KMG-II): from individual species to whole genera.</title>
        <authorList>
            <person name="Goeker M."/>
        </authorList>
    </citation>
    <scope>NUCLEOTIDE SEQUENCE [LARGE SCALE GENOMIC DNA]</scope>
    <source>
        <strain evidence="3 4">KACC 16626</strain>
    </source>
</reference>
<evidence type="ECO:0000256" key="1">
    <source>
        <dbReference type="SAM" id="Phobius"/>
    </source>
</evidence>
<proteinExistence type="predicted"/>
<dbReference type="InterPro" id="IPR008993">
    <property type="entry name" value="TIMP-like_OB-fold"/>
</dbReference>
<feature type="signal peptide" evidence="2">
    <location>
        <begin position="1"/>
        <end position="26"/>
    </location>
</feature>
<comment type="caution">
    <text evidence="3">The sequence shown here is derived from an EMBL/GenBank/DDBJ whole genome shotgun (WGS) entry which is preliminary data.</text>
</comment>
<name>A0A318TQA9_9BACL</name>
<organism evidence="3 4">
    <name type="scientific">Ureibacillus chungkukjangi</name>
    <dbReference type="NCBI Taxonomy" id="1202712"/>
    <lineage>
        <taxon>Bacteria</taxon>
        <taxon>Bacillati</taxon>
        <taxon>Bacillota</taxon>
        <taxon>Bacilli</taxon>
        <taxon>Bacillales</taxon>
        <taxon>Caryophanaceae</taxon>
        <taxon>Ureibacillus</taxon>
    </lineage>
</organism>
<protein>
    <submittedName>
        <fullName evidence="3">Tissue inhibitor of metalloproteinase</fullName>
    </submittedName>
</protein>
<dbReference type="RefSeq" id="WP_107934430.1">
    <property type="nucleotide sequence ID" value="NZ_PYWJ01000009.1"/>
</dbReference>
<dbReference type="OrthoDB" id="8221747at2"/>